<evidence type="ECO:0008006" key="3">
    <source>
        <dbReference type="Google" id="ProtNLM"/>
    </source>
</evidence>
<dbReference type="Proteomes" id="UP001054945">
    <property type="component" value="Unassembled WGS sequence"/>
</dbReference>
<dbReference type="EMBL" id="BPLR01012070">
    <property type="protein sequence ID" value="GIY51111.1"/>
    <property type="molecule type" value="Genomic_DNA"/>
</dbReference>
<sequence length="142" mass="15015">MKRWEFGVTTCIVFSQCLKSTAGFLAAGSLCQPALPAGHSVLHGHHHATNLTRLKLSMARWDEPVVVVCREFTPPQLEAAGRACLGAKMQHCARTTQWQSHEGPGLSANSGQQLWGCNGASAGHYASAGKGDSLSSGSSLQK</sequence>
<gene>
    <name evidence="1" type="ORF">CEXT_799861</name>
</gene>
<evidence type="ECO:0000313" key="2">
    <source>
        <dbReference type="Proteomes" id="UP001054945"/>
    </source>
</evidence>
<reference evidence="1 2" key="1">
    <citation type="submission" date="2021-06" db="EMBL/GenBank/DDBJ databases">
        <title>Caerostris extrusa draft genome.</title>
        <authorList>
            <person name="Kono N."/>
            <person name="Arakawa K."/>
        </authorList>
    </citation>
    <scope>NUCLEOTIDE SEQUENCE [LARGE SCALE GENOMIC DNA]</scope>
</reference>
<name>A0AAV4U027_CAEEX</name>
<protein>
    <recommendedName>
        <fullName evidence="3">Secreted protein</fullName>
    </recommendedName>
</protein>
<comment type="caution">
    <text evidence="1">The sequence shown here is derived from an EMBL/GenBank/DDBJ whole genome shotgun (WGS) entry which is preliminary data.</text>
</comment>
<organism evidence="1 2">
    <name type="scientific">Caerostris extrusa</name>
    <name type="common">Bark spider</name>
    <name type="synonym">Caerostris bankana</name>
    <dbReference type="NCBI Taxonomy" id="172846"/>
    <lineage>
        <taxon>Eukaryota</taxon>
        <taxon>Metazoa</taxon>
        <taxon>Ecdysozoa</taxon>
        <taxon>Arthropoda</taxon>
        <taxon>Chelicerata</taxon>
        <taxon>Arachnida</taxon>
        <taxon>Araneae</taxon>
        <taxon>Araneomorphae</taxon>
        <taxon>Entelegynae</taxon>
        <taxon>Araneoidea</taxon>
        <taxon>Araneidae</taxon>
        <taxon>Caerostris</taxon>
    </lineage>
</organism>
<evidence type="ECO:0000313" key="1">
    <source>
        <dbReference type="EMBL" id="GIY51111.1"/>
    </source>
</evidence>
<keyword evidence="2" id="KW-1185">Reference proteome</keyword>
<accession>A0AAV4U027</accession>
<proteinExistence type="predicted"/>
<dbReference type="AlphaFoldDB" id="A0AAV4U027"/>